<organism evidence="1 2">
    <name type="scientific">Bugula neritina</name>
    <name type="common">Brown bryozoan</name>
    <name type="synonym">Sertularia neritina</name>
    <dbReference type="NCBI Taxonomy" id="10212"/>
    <lineage>
        <taxon>Eukaryota</taxon>
        <taxon>Metazoa</taxon>
        <taxon>Spiralia</taxon>
        <taxon>Lophotrochozoa</taxon>
        <taxon>Bryozoa</taxon>
        <taxon>Gymnolaemata</taxon>
        <taxon>Cheilostomatida</taxon>
        <taxon>Flustrina</taxon>
        <taxon>Buguloidea</taxon>
        <taxon>Bugulidae</taxon>
        <taxon>Bugula</taxon>
    </lineage>
</organism>
<evidence type="ECO:0000313" key="1">
    <source>
        <dbReference type="EMBL" id="KAF6020364.1"/>
    </source>
</evidence>
<accession>A0A7J7J3T1</accession>
<sequence>MFVNFVCSFPGCNRHPAGTVFLSKVKCEKRTCSTTKPQANGEGCGVVDIQLTPEQEAQGCEVKQVQVSRRVRYPDCCEKYVDCPSQAY</sequence>
<protein>
    <submittedName>
        <fullName evidence="1">Uncharacterized protein</fullName>
    </submittedName>
</protein>
<name>A0A7J7J3T1_BUGNE</name>
<dbReference type="AlphaFoldDB" id="A0A7J7J3T1"/>
<keyword evidence="2" id="KW-1185">Reference proteome</keyword>
<proteinExistence type="predicted"/>
<gene>
    <name evidence="1" type="ORF">EB796_021336</name>
</gene>
<evidence type="ECO:0000313" key="2">
    <source>
        <dbReference type="Proteomes" id="UP000593567"/>
    </source>
</evidence>
<dbReference type="EMBL" id="VXIV02003179">
    <property type="protein sequence ID" value="KAF6020364.1"/>
    <property type="molecule type" value="Genomic_DNA"/>
</dbReference>
<reference evidence="1" key="1">
    <citation type="submission" date="2020-06" db="EMBL/GenBank/DDBJ databases">
        <title>Draft genome of Bugula neritina, a colonial animal packing powerful symbionts and potential medicines.</title>
        <authorList>
            <person name="Rayko M."/>
        </authorList>
    </citation>
    <scope>NUCLEOTIDE SEQUENCE [LARGE SCALE GENOMIC DNA]</scope>
    <source>
        <strain evidence="1">Kwan_BN1</strain>
    </source>
</reference>
<comment type="caution">
    <text evidence="1">The sequence shown here is derived from an EMBL/GenBank/DDBJ whole genome shotgun (WGS) entry which is preliminary data.</text>
</comment>
<dbReference type="Proteomes" id="UP000593567">
    <property type="component" value="Unassembled WGS sequence"/>
</dbReference>